<proteinExistence type="inferred from homology"/>
<dbReference type="EMBL" id="WSZM01000331">
    <property type="protein sequence ID" value="KAF4035036.1"/>
    <property type="molecule type" value="Genomic_DNA"/>
</dbReference>
<dbReference type="GO" id="GO:0000033">
    <property type="term" value="F:alpha-1,3-mannosyltransferase activity"/>
    <property type="evidence" value="ECO:0007669"/>
    <property type="project" value="TreeGrafter"/>
</dbReference>
<dbReference type="GO" id="GO:0005794">
    <property type="term" value="C:Golgi apparatus"/>
    <property type="evidence" value="ECO:0007669"/>
    <property type="project" value="TreeGrafter"/>
</dbReference>
<evidence type="ECO:0000313" key="11">
    <source>
        <dbReference type="EMBL" id="KAF4035036.1"/>
    </source>
</evidence>
<dbReference type="Proteomes" id="UP000602510">
    <property type="component" value="Unassembled WGS sequence"/>
</dbReference>
<keyword evidence="12" id="KW-1185">Reference proteome</keyword>
<dbReference type="GO" id="GO:0006493">
    <property type="term" value="P:protein O-linked glycosylation"/>
    <property type="evidence" value="ECO:0007669"/>
    <property type="project" value="TreeGrafter"/>
</dbReference>
<protein>
    <submittedName>
        <fullName evidence="11">Putative Mannosyltransferase</fullName>
    </submittedName>
</protein>
<comment type="caution">
    <text evidence="11">The sequence shown here is derived from an EMBL/GenBank/DDBJ whole genome shotgun (WGS) entry which is preliminary data.</text>
</comment>
<evidence type="ECO:0000313" key="12">
    <source>
        <dbReference type="Proteomes" id="UP000602510"/>
    </source>
</evidence>
<dbReference type="PANTHER" id="PTHR31392">
    <property type="entry name" value="ALPHA-1,3-MANNOSYLTRANSFERASE MNN1-RELATED"/>
    <property type="match status" value="1"/>
</dbReference>
<evidence type="ECO:0000256" key="10">
    <source>
        <dbReference type="SAM" id="Phobius"/>
    </source>
</evidence>
<gene>
    <name evidence="11" type="ORF">GN244_ATG12802</name>
</gene>
<comment type="subcellular location">
    <subcellularLocation>
        <location evidence="1">Membrane</location>
        <topology evidence="1">Single-pass type II membrane protein</topology>
    </subcellularLocation>
</comment>
<dbReference type="InterPro" id="IPR022751">
    <property type="entry name" value="Alpha_mannosyltransferase"/>
</dbReference>
<evidence type="ECO:0000256" key="9">
    <source>
        <dbReference type="ARBA" id="ARBA00023180"/>
    </source>
</evidence>
<evidence type="ECO:0000256" key="1">
    <source>
        <dbReference type="ARBA" id="ARBA00004606"/>
    </source>
</evidence>
<organism evidence="11 12">
    <name type="scientific">Phytophthora infestans</name>
    <name type="common">Potato late blight agent</name>
    <name type="synonym">Botrytis infestans</name>
    <dbReference type="NCBI Taxonomy" id="4787"/>
    <lineage>
        <taxon>Eukaryota</taxon>
        <taxon>Sar</taxon>
        <taxon>Stramenopiles</taxon>
        <taxon>Oomycota</taxon>
        <taxon>Peronosporomycetes</taxon>
        <taxon>Peronosporales</taxon>
        <taxon>Peronosporaceae</taxon>
        <taxon>Phytophthora</taxon>
    </lineage>
</organism>
<accession>A0A833T7I7</accession>
<evidence type="ECO:0000256" key="4">
    <source>
        <dbReference type="ARBA" id="ARBA00022679"/>
    </source>
</evidence>
<dbReference type="Pfam" id="PF11051">
    <property type="entry name" value="Mannosyl_trans3"/>
    <property type="match status" value="1"/>
</dbReference>
<evidence type="ECO:0000256" key="3">
    <source>
        <dbReference type="ARBA" id="ARBA00022676"/>
    </source>
</evidence>
<keyword evidence="5 10" id="KW-0812">Transmembrane</keyword>
<keyword evidence="6" id="KW-0735">Signal-anchor</keyword>
<evidence type="ECO:0000256" key="6">
    <source>
        <dbReference type="ARBA" id="ARBA00022968"/>
    </source>
</evidence>
<dbReference type="InterPro" id="IPR029044">
    <property type="entry name" value="Nucleotide-diphossugar_trans"/>
</dbReference>
<keyword evidence="4 11" id="KW-0808">Transferase</keyword>
<feature type="transmembrane region" description="Helical" evidence="10">
    <location>
        <begin position="35"/>
        <end position="57"/>
    </location>
</feature>
<evidence type="ECO:0000256" key="5">
    <source>
        <dbReference type="ARBA" id="ARBA00022692"/>
    </source>
</evidence>
<keyword evidence="9" id="KW-0325">Glycoprotein</keyword>
<sequence length="307" mass="35274">MFSVAEHADDSVEDGITAVQTLNGSRSAKTPPRSLLLVLPMLIVASVTGGFLATRYLSSYNSSTFSNFESTMSDTTKNYLNSGENRTNSDLENTATAHPHSRYYQRGERFDRSIRRDRAIMICMIDEVLAMGLSLIRELRCLGNEELVQVYHCGQDELSTKSKAILFSSDNRIELVDVCSDLVEKHVITQEMANESKNWWIKPLAMYHTDVRHVILMDVDDIIVKDPTVLRELDGYKRMGALFFYDRVLPDCTEFLNDVDDKEKYLPSLLRNFNYDKFNISRERNLPNMCYNHSPTQAERVMKWILP</sequence>
<dbReference type="AlphaFoldDB" id="A0A833T7I7"/>
<dbReference type="SUPFAM" id="SSF53448">
    <property type="entry name" value="Nucleotide-diphospho-sugar transferases"/>
    <property type="match status" value="1"/>
</dbReference>
<evidence type="ECO:0000256" key="7">
    <source>
        <dbReference type="ARBA" id="ARBA00022989"/>
    </source>
</evidence>
<keyword evidence="7 10" id="KW-1133">Transmembrane helix</keyword>
<reference evidence="11" key="1">
    <citation type="submission" date="2020-04" db="EMBL/GenBank/DDBJ databases">
        <title>Hybrid Assembly of Korean Phytophthora infestans isolates.</title>
        <authorList>
            <person name="Prokchorchik M."/>
            <person name="Lee Y."/>
            <person name="Seo J."/>
            <person name="Cho J.-H."/>
            <person name="Park Y.-E."/>
            <person name="Jang D.-C."/>
            <person name="Im J.-S."/>
            <person name="Choi J.-G."/>
            <person name="Park H.-J."/>
            <person name="Lee G.-B."/>
            <person name="Lee Y.-G."/>
            <person name="Hong S.-Y."/>
            <person name="Cho K."/>
            <person name="Sohn K.H."/>
        </authorList>
    </citation>
    <scope>NUCLEOTIDE SEQUENCE</scope>
    <source>
        <strain evidence="11">KR_1_A1</strain>
    </source>
</reference>
<name>A0A833T7I7_PHYIN</name>
<dbReference type="PANTHER" id="PTHR31392:SF1">
    <property type="entry name" value="ALPHA-1,3-MANNOSYLTRANSFERASE MNN1-RELATED"/>
    <property type="match status" value="1"/>
</dbReference>
<comment type="similarity">
    <text evidence="2">Belongs to the MNN1/MNT family.</text>
</comment>
<keyword evidence="8 10" id="KW-0472">Membrane</keyword>
<evidence type="ECO:0000256" key="8">
    <source>
        <dbReference type="ARBA" id="ARBA00023136"/>
    </source>
</evidence>
<dbReference type="GO" id="GO:0016020">
    <property type="term" value="C:membrane"/>
    <property type="evidence" value="ECO:0007669"/>
    <property type="project" value="UniProtKB-SubCell"/>
</dbReference>
<evidence type="ECO:0000256" key="2">
    <source>
        <dbReference type="ARBA" id="ARBA00009105"/>
    </source>
</evidence>
<keyword evidence="3 11" id="KW-0328">Glycosyltransferase</keyword>